<protein>
    <submittedName>
        <fullName evidence="1">Uncharacterized protein</fullName>
    </submittedName>
</protein>
<reference evidence="1" key="1">
    <citation type="submission" date="2014-11" db="EMBL/GenBank/DDBJ databases">
        <authorList>
            <person name="Amaro Gonzalez C."/>
        </authorList>
    </citation>
    <scope>NUCLEOTIDE SEQUENCE</scope>
</reference>
<organism evidence="1">
    <name type="scientific">Anguilla anguilla</name>
    <name type="common">European freshwater eel</name>
    <name type="synonym">Muraena anguilla</name>
    <dbReference type="NCBI Taxonomy" id="7936"/>
    <lineage>
        <taxon>Eukaryota</taxon>
        <taxon>Metazoa</taxon>
        <taxon>Chordata</taxon>
        <taxon>Craniata</taxon>
        <taxon>Vertebrata</taxon>
        <taxon>Euteleostomi</taxon>
        <taxon>Actinopterygii</taxon>
        <taxon>Neopterygii</taxon>
        <taxon>Teleostei</taxon>
        <taxon>Anguilliformes</taxon>
        <taxon>Anguillidae</taxon>
        <taxon>Anguilla</taxon>
    </lineage>
</organism>
<name>A0A0E9TP83_ANGAN</name>
<accession>A0A0E9TP83</accession>
<dbReference type="AlphaFoldDB" id="A0A0E9TP83"/>
<proteinExistence type="predicted"/>
<sequence length="17" mass="1929">MQSLEKCVEHTLVLSVI</sequence>
<evidence type="ECO:0000313" key="1">
    <source>
        <dbReference type="EMBL" id="JAH54538.1"/>
    </source>
</evidence>
<reference evidence="1" key="2">
    <citation type="journal article" date="2015" name="Fish Shellfish Immunol.">
        <title>Early steps in the European eel (Anguilla anguilla)-Vibrio vulnificus interaction in the gills: Role of the RtxA13 toxin.</title>
        <authorList>
            <person name="Callol A."/>
            <person name="Pajuelo D."/>
            <person name="Ebbesson L."/>
            <person name="Teles M."/>
            <person name="MacKenzie S."/>
            <person name="Amaro C."/>
        </authorList>
    </citation>
    <scope>NUCLEOTIDE SEQUENCE</scope>
</reference>
<dbReference type="EMBL" id="GBXM01054039">
    <property type="protein sequence ID" value="JAH54538.1"/>
    <property type="molecule type" value="Transcribed_RNA"/>
</dbReference>